<dbReference type="RefSeq" id="WP_194183515.1">
    <property type="nucleotide sequence ID" value="NZ_JADGIK010000007.1"/>
</dbReference>
<accession>A0A8J7FWL6</accession>
<evidence type="ECO:0000313" key="2">
    <source>
        <dbReference type="Proteomes" id="UP000608754"/>
    </source>
</evidence>
<gene>
    <name evidence="1" type="ORF">IM532_11050</name>
</gene>
<sequence>MKTYDQLLPKQITAYIPAHIQGFQRDMFIYKKLENEDPIAHFKTLKNRLTHINQWDEFCKISDVHFTLMNDKGENLNQVNSVGDLIKIEKKPMHKVNICEDLFADWVIITKFIEIDDELISCAIIELSPTINPFINSNETKHFYRKDASNTFILYRVKNILSVSIHGRNEILNSKVSSKLKLARNIFISNFGLLGIDNLLWKDFARCLFSYDS</sequence>
<dbReference type="Proteomes" id="UP000608754">
    <property type="component" value="Unassembled WGS sequence"/>
</dbReference>
<reference evidence="1" key="1">
    <citation type="submission" date="2020-10" db="EMBL/GenBank/DDBJ databases">
        <authorList>
            <person name="Lu T."/>
            <person name="Wang Q."/>
            <person name="Han X."/>
        </authorList>
    </citation>
    <scope>NUCLEOTIDE SEQUENCE</scope>
    <source>
        <strain evidence="1">WQ 117</strain>
    </source>
</reference>
<dbReference type="EMBL" id="JADGIK010000007">
    <property type="protein sequence ID" value="MBF0597971.1"/>
    <property type="molecule type" value="Genomic_DNA"/>
</dbReference>
<protein>
    <submittedName>
        <fullName evidence="1">Uncharacterized protein</fullName>
    </submittedName>
</protein>
<name>A0A8J7FWL6_9FLAO</name>
<proteinExistence type="predicted"/>
<organism evidence="1 2">
    <name type="scientific">Faecalibacter rhinopitheci</name>
    <dbReference type="NCBI Taxonomy" id="2779678"/>
    <lineage>
        <taxon>Bacteria</taxon>
        <taxon>Pseudomonadati</taxon>
        <taxon>Bacteroidota</taxon>
        <taxon>Flavobacteriia</taxon>
        <taxon>Flavobacteriales</taxon>
        <taxon>Weeksellaceae</taxon>
        <taxon>Faecalibacter</taxon>
    </lineage>
</organism>
<keyword evidence="2" id="KW-1185">Reference proteome</keyword>
<comment type="caution">
    <text evidence="1">The sequence shown here is derived from an EMBL/GenBank/DDBJ whole genome shotgun (WGS) entry which is preliminary data.</text>
</comment>
<evidence type="ECO:0000313" key="1">
    <source>
        <dbReference type="EMBL" id="MBF0597971.1"/>
    </source>
</evidence>
<dbReference type="AlphaFoldDB" id="A0A8J7FWL6"/>